<dbReference type="GO" id="GO:0030272">
    <property type="term" value="F:5-formyltetrahydrofolate cyclo-ligase activity"/>
    <property type="evidence" value="ECO:0007669"/>
    <property type="project" value="UniProtKB-EC"/>
</dbReference>
<dbReference type="Gene3D" id="3.40.50.10420">
    <property type="entry name" value="NagB/RpiA/CoA transferase-like"/>
    <property type="match status" value="1"/>
</dbReference>
<comment type="cofactor">
    <cofactor evidence="5">
        <name>Mg(2+)</name>
        <dbReference type="ChEBI" id="CHEBI:18420"/>
    </cofactor>
</comment>
<organism evidence="6 7">
    <name type="scientific">Spirosoma sordidisoli</name>
    <dbReference type="NCBI Taxonomy" id="2502893"/>
    <lineage>
        <taxon>Bacteria</taxon>
        <taxon>Pseudomonadati</taxon>
        <taxon>Bacteroidota</taxon>
        <taxon>Cytophagia</taxon>
        <taxon>Cytophagales</taxon>
        <taxon>Cytophagaceae</taxon>
        <taxon>Spirosoma</taxon>
    </lineage>
</organism>
<dbReference type="PIRSF" id="PIRSF006806">
    <property type="entry name" value="FTHF_cligase"/>
    <property type="match status" value="1"/>
</dbReference>
<dbReference type="EMBL" id="SBLB01000007">
    <property type="protein sequence ID" value="RYC67733.1"/>
    <property type="molecule type" value="Genomic_DNA"/>
</dbReference>
<gene>
    <name evidence="6" type="ORF">EQG79_23820</name>
</gene>
<keyword evidence="5" id="KW-0479">Metal-binding</keyword>
<keyword evidence="7" id="KW-1185">Reference proteome</keyword>
<dbReference type="AlphaFoldDB" id="A0A4Q2UEQ3"/>
<accession>A0A4Q2UEQ3</accession>
<dbReference type="InterPro" id="IPR002698">
    <property type="entry name" value="FTHF_cligase"/>
</dbReference>
<dbReference type="Pfam" id="PF01812">
    <property type="entry name" value="5-FTHF_cyc-lig"/>
    <property type="match status" value="1"/>
</dbReference>
<dbReference type="GO" id="GO:0005524">
    <property type="term" value="F:ATP binding"/>
    <property type="evidence" value="ECO:0007669"/>
    <property type="project" value="UniProtKB-KW"/>
</dbReference>
<evidence type="ECO:0000256" key="5">
    <source>
        <dbReference type="RuleBase" id="RU361279"/>
    </source>
</evidence>
<keyword evidence="6" id="KW-0436">Ligase</keyword>
<keyword evidence="5" id="KW-0460">Magnesium</keyword>
<dbReference type="EC" id="6.3.3.2" evidence="5"/>
<evidence type="ECO:0000256" key="2">
    <source>
        <dbReference type="ARBA" id="ARBA00022741"/>
    </source>
</evidence>
<proteinExistence type="inferred from homology"/>
<dbReference type="PANTHER" id="PTHR23407:SF1">
    <property type="entry name" value="5-FORMYLTETRAHYDROFOLATE CYCLO-LIGASE"/>
    <property type="match status" value="1"/>
</dbReference>
<dbReference type="InterPro" id="IPR037171">
    <property type="entry name" value="NagB/RpiA_transferase-like"/>
</dbReference>
<name>A0A4Q2UEQ3_9BACT</name>
<feature type="binding site" evidence="4">
    <location>
        <position position="58"/>
    </location>
    <ligand>
        <name>substrate</name>
    </ligand>
</feature>
<comment type="caution">
    <text evidence="6">The sequence shown here is derived from an EMBL/GenBank/DDBJ whole genome shotgun (WGS) entry which is preliminary data.</text>
</comment>
<comment type="catalytic activity">
    <reaction evidence="5">
        <text>(6S)-5-formyl-5,6,7,8-tetrahydrofolate + ATP = (6R)-5,10-methenyltetrahydrofolate + ADP + phosphate</text>
        <dbReference type="Rhea" id="RHEA:10488"/>
        <dbReference type="ChEBI" id="CHEBI:30616"/>
        <dbReference type="ChEBI" id="CHEBI:43474"/>
        <dbReference type="ChEBI" id="CHEBI:57455"/>
        <dbReference type="ChEBI" id="CHEBI:57457"/>
        <dbReference type="ChEBI" id="CHEBI:456216"/>
        <dbReference type="EC" id="6.3.3.2"/>
    </reaction>
</comment>
<feature type="binding site" evidence="4">
    <location>
        <begin position="3"/>
        <end position="7"/>
    </location>
    <ligand>
        <name>ATP</name>
        <dbReference type="ChEBI" id="CHEBI:30616"/>
    </ligand>
</feature>
<dbReference type="InterPro" id="IPR024185">
    <property type="entry name" value="FTHF_cligase-like_sf"/>
</dbReference>
<keyword evidence="2 4" id="KW-0547">Nucleotide-binding</keyword>
<dbReference type="GO" id="GO:0035999">
    <property type="term" value="P:tetrahydrofolate interconversion"/>
    <property type="evidence" value="ECO:0007669"/>
    <property type="project" value="TreeGrafter"/>
</dbReference>
<dbReference type="Proteomes" id="UP000290407">
    <property type="component" value="Unassembled WGS sequence"/>
</dbReference>
<dbReference type="SUPFAM" id="SSF100950">
    <property type="entry name" value="NagB/RpiA/CoA transferase-like"/>
    <property type="match status" value="1"/>
</dbReference>
<dbReference type="GO" id="GO:0009396">
    <property type="term" value="P:folic acid-containing compound biosynthetic process"/>
    <property type="evidence" value="ECO:0007669"/>
    <property type="project" value="TreeGrafter"/>
</dbReference>
<feature type="binding site" evidence="4">
    <location>
        <position position="51"/>
    </location>
    <ligand>
        <name>substrate</name>
    </ligand>
</feature>
<evidence type="ECO:0000256" key="1">
    <source>
        <dbReference type="ARBA" id="ARBA00010638"/>
    </source>
</evidence>
<dbReference type="NCBIfam" id="TIGR02727">
    <property type="entry name" value="MTHFS_bact"/>
    <property type="match status" value="1"/>
</dbReference>
<dbReference type="PANTHER" id="PTHR23407">
    <property type="entry name" value="ATPASE INHIBITOR/5-FORMYLTETRAHYDROFOLATE CYCLO-LIGASE"/>
    <property type="match status" value="1"/>
</dbReference>
<dbReference type="GO" id="GO:0046872">
    <property type="term" value="F:metal ion binding"/>
    <property type="evidence" value="ECO:0007669"/>
    <property type="project" value="UniProtKB-KW"/>
</dbReference>
<evidence type="ECO:0000313" key="7">
    <source>
        <dbReference type="Proteomes" id="UP000290407"/>
    </source>
</evidence>
<reference evidence="6 7" key="1">
    <citation type="submission" date="2019-01" db="EMBL/GenBank/DDBJ databases">
        <title>Spirosoma flava sp. nov., a propanil-degrading bacterium isolated from herbicide-contaminated soil.</title>
        <authorList>
            <person name="Zhang L."/>
            <person name="Jiang J.-D."/>
        </authorList>
    </citation>
    <scope>NUCLEOTIDE SEQUENCE [LARGE SCALE GENOMIC DNA]</scope>
    <source>
        <strain evidence="6 7">TY50</strain>
    </source>
</reference>
<sequence length="193" mass="21363">MEKAALRTHFLTLRRALSADAVRDRSAAIADQFFQTFFGSSPSVSCVHVFLPIARQNEVNTWPIVHRIWQDFPSVRLVVSITEPGTGLLTHTPLTPETPLIQNRWGIPEPASASATVSPTELDLVLVPLLIFDQSGHRVGYGGGYYDRFLAECRSDCARVGLSLFEPVTTIDDITDTDISLTACLSPQRLYTF</sequence>
<protein>
    <recommendedName>
        <fullName evidence="5">5-formyltetrahydrofolate cyclo-ligase</fullName>
        <ecNumber evidence="5">6.3.3.2</ecNumber>
    </recommendedName>
</protein>
<comment type="similarity">
    <text evidence="1 5">Belongs to the 5-formyltetrahydrofolate cyclo-ligase family.</text>
</comment>
<evidence type="ECO:0000256" key="4">
    <source>
        <dbReference type="PIRSR" id="PIRSR006806-1"/>
    </source>
</evidence>
<keyword evidence="3 4" id="KW-0067">ATP-binding</keyword>
<feature type="binding site" evidence="4">
    <location>
        <begin position="138"/>
        <end position="146"/>
    </location>
    <ligand>
        <name>ATP</name>
        <dbReference type="ChEBI" id="CHEBI:30616"/>
    </ligand>
</feature>
<evidence type="ECO:0000256" key="3">
    <source>
        <dbReference type="ARBA" id="ARBA00022840"/>
    </source>
</evidence>
<dbReference type="RefSeq" id="WP_129604830.1">
    <property type="nucleotide sequence ID" value="NZ_SBLB01000007.1"/>
</dbReference>
<evidence type="ECO:0000313" key="6">
    <source>
        <dbReference type="EMBL" id="RYC67733.1"/>
    </source>
</evidence>